<evidence type="ECO:0000313" key="3">
    <source>
        <dbReference type="WBParaSite" id="nRc.2.0.1.t06932-RA"/>
    </source>
</evidence>
<accession>A0A915I0A5</accession>
<proteinExistence type="predicted"/>
<dbReference type="AlphaFoldDB" id="A0A915I0A5"/>
<reference evidence="3" key="1">
    <citation type="submission" date="2022-11" db="UniProtKB">
        <authorList>
            <consortium name="WormBaseParasite"/>
        </authorList>
    </citation>
    <scope>IDENTIFICATION</scope>
</reference>
<dbReference type="WBParaSite" id="nRc.2.0.1.t06932-RA">
    <property type="protein sequence ID" value="nRc.2.0.1.t06932-RA"/>
    <property type="gene ID" value="nRc.2.0.1.g06932"/>
</dbReference>
<keyword evidence="1" id="KW-0732">Signal</keyword>
<sequence>MTRFLIIVTLNAFSLVKNVSKHVSRDVAQPQQLIHKNIHTDKEAVAESHVGLPTFAYEKPRKNDLGKKHENFITHAEISLFLIDIPSSLPSTLVYQSFYLI</sequence>
<feature type="chain" id="PRO_5036896228" evidence="1">
    <location>
        <begin position="21"/>
        <end position="101"/>
    </location>
</feature>
<keyword evidence="2" id="KW-1185">Reference proteome</keyword>
<protein>
    <submittedName>
        <fullName evidence="3">Uncharacterized protein</fullName>
    </submittedName>
</protein>
<feature type="signal peptide" evidence="1">
    <location>
        <begin position="1"/>
        <end position="20"/>
    </location>
</feature>
<dbReference type="Proteomes" id="UP000887565">
    <property type="component" value="Unplaced"/>
</dbReference>
<organism evidence="2 3">
    <name type="scientific">Romanomermis culicivorax</name>
    <name type="common">Nematode worm</name>
    <dbReference type="NCBI Taxonomy" id="13658"/>
    <lineage>
        <taxon>Eukaryota</taxon>
        <taxon>Metazoa</taxon>
        <taxon>Ecdysozoa</taxon>
        <taxon>Nematoda</taxon>
        <taxon>Enoplea</taxon>
        <taxon>Dorylaimia</taxon>
        <taxon>Mermithida</taxon>
        <taxon>Mermithoidea</taxon>
        <taxon>Mermithidae</taxon>
        <taxon>Romanomermis</taxon>
    </lineage>
</organism>
<name>A0A915I0A5_ROMCU</name>
<evidence type="ECO:0000313" key="2">
    <source>
        <dbReference type="Proteomes" id="UP000887565"/>
    </source>
</evidence>
<evidence type="ECO:0000256" key="1">
    <source>
        <dbReference type="SAM" id="SignalP"/>
    </source>
</evidence>